<dbReference type="Gene3D" id="1.10.167.10">
    <property type="entry name" value="Regulator of G-protein Signalling 4, domain 2"/>
    <property type="match status" value="1"/>
</dbReference>
<evidence type="ECO:0000313" key="3">
    <source>
        <dbReference type="Proteomes" id="UP001562357"/>
    </source>
</evidence>
<feature type="transmembrane region" description="Helical" evidence="1">
    <location>
        <begin position="189"/>
        <end position="211"/>
    </location>
</feature>
<name>A0ABQ0CXN4_9HYPO</name>
<dbReference type="Proteomes" id="UP001562357">
    <property type="component" value="Unassembled WGS sequence"/>
</dbReference>
<accession>A0ABQ0CXN4</accession>
<dbReference type="SUPFAM" id="SSF48097">
    <property type="entry name" value="Regulator of G-protein signaling, RGS"/>
    <property type="match status" value="1"/>
</dbReference>
<evidence type="ECO:0008006" key="4">
    <source>
        <dbReference type="Google" id="ProtNLM"/>
    </source>
</evidence>
<feature type="transmembrane region" description="Helical" evidence="1">
    <location>
        <begin position="162"/>
        <end position="183"/>
    </location>
</feature>
<keyword evidence="1" id="KW-0472">Membrane</keyword>
<feature type="transmembrane region" description="Helical" evidence="1">
    <location>
        <begin position="63"/>
        <end position="86"/>
    </location>
</feature>
<keyword evidence="1" id="KW-1133">Transmembrane helix</keyword>
<evidence type="ECO:0000313" key="2">
    <source>
        <dbReference type="EMBL" id="GAB0138186.1"/>
    </source>
</evidence>
<feature type="transmembrane region" description="Helical" evidence="1">
    <location>
        <begin position="310"/>
        <end position="331"/>
    </location>
</feature>
<reference evidence="3" key="1">
    <citation type="submission" date="2024-06" db="EMBL/GenBank/DDBJ databases">
        <title>Draft Genome Sequences of Epichloe bromicola Strains Isolated from Elymus ciliaris.</title>
        <authorList>
            <consortium name="Epichloe bromicola genome sequencing consortium"/>
            <person name="Miura A."/>
            <person name="Imano S."/>
            <person name="Ashida A."/>
            <person name="Sato I."/>
            <person name="Chiba S."/>
            <person name="Tanaka A."/>
            <person name="Camagna M."/>
            <person name="Takemoto D."/>
        </authorList>
    </citation>
    <scope>NUCLEOTIDE SEQUENCE [LARGE SCALE GENOMIC DNA]</scope>
    <source>
        <strain evidence="3">DP</strain>
    </source>
</reference>
<sequence length="596" mass="67552">MDSASPEMLAKLTIYNMPPAPPNFDQVGRFYIAFGSTWTFLVFAGMIFCAFNHKNPLIKIRCIPLSFGAIVMLHSYWILAQITYSVGRTMPVVLAYDIQYFFMGIYYPLGMALFHASNLRFLHVAKLQKQFTNPEPRVRDGCNGSKSSILCRIRNLAYTVRIMLFIGIGMIFQVCRIPAISIGREAPSWLAGWLADIVAQILLTVAMWFACKKYHPTFGLPGTEIKGAALPEQLVDLGRGWEWWPSLVWQFVWTWMVICPPFIVRQLHPWIKECSLPAPFSSLHAIPMFLIASYVPAFEKINAYYTPSQWIHLSIIAFEILTVFVPAYLVIRSWASVRRVNDLNSRWETASIQSSVGSSTLDWKSSSNSVSEKNKVDYFDEELGDRLLTMTALDYVLKDNPSPLQEFSAIHDFSGENIAFLTRVAKFKKSWPVLPEGGQRLDVYNEALFIYTDFISTRDAEFPLNLSSQELKSLEAVFEKAARILMGDSRSNPATPFDIEAPMCGQLRDTSDPDISSLAEYRGDVPEKFGINVFDDIQSHVKYLVLTNTWPKFVSEMQSRRRSSETGRSVVTASSQETIGSRLSRRLAKMLRGLGL</sequence>
<proteinExistence type="predicted"/>
<gene>
    <name evidence="2" type="primary">g6429</name>
    <name evidence="2" type="ORF">EsDP_00006429</name>
</gene>
<evidence type="ECO:0000256" key="1">
    <source>
        <dbReference type="SAM" id="Phobius"/>
    </source>
</evidence>
<feature type="transmembrane region" description="Helical" evidence="1">
    <location>
        <begin position="30"/>
        <end position="51"/>
    </location>
</feature>
<keyword evidence="3" id="KW-1185">Reference proteome</keyword>
<comment type="caution">
    <text evidence="2">The sequence shown here is derived from an EMBL/GenBank/DDBJ whole genome shotgun (WGS) entry which is preliminary data.</text>
</comment>
<feature type="transmembrane region" description="Helical" evidence="1">
    <location>
        <begin position="98"/>
        <end position="116"/>
    </location>
</feature>
<dbReference type="InterPro" id="IPR036305">
    <property type="entry name" value="RGS_sf"/>
</dbReference>
<keyword evidence="1" id="KW-0812">Transmembrane</keyword>
<organism evidence="2 3">
    <name type="scientific">Epichloe bromicola</name>
    <dbReference type="NCBI Taxonomy" id="79588"/>
    <lineage>
        <taxon>Eukaryota</taxon>
        <taxon>Fungi</taxon>
        <taxon>Dikarya</taxon>
        <taxon>Ascomycota</taxon>
        <taxon>Pezizomycotina</taxon>
        <taxon>Sordariomycetes</taxon>
        <taxon>Hypocreomycetidae</taxon>
        <taxon>Hypocreales</taxon>
        <taxon>Clavicipitaceae</taxon>
        <taxon>Epichloe</taxon>
    </lineage>
</organism>
<dbReference type="InterPro" id="IPR044926">
    <property type="entry name" value="RGS_subdomain_2"/>
</dbReference>
<protein>
    <recommendedName>
        <fullName evidence="4">RGS domain-containing protein</fullName>
    </recommendedName>
</protein>
<dbReference type="EMBL" id="BAAFGZ010000371">
    <property type="protein sequence ID" value="GAB0138186.1"/>
    <property type="molecule type" value="Genomic_DNA"/>
</dbReference>